<dbReference type="OrthoDB" id="10251809at2759"/>
<feature type="compositionally biased region" description="Polar residues" evidence="1">
    <location>
        <begin position="650"/>
        <end position="660"/>
    </location>
</feature>
<dbReference type="VEuPathDB" id="PiroplasmaDB:TOT_040000392"/>
<name>J4C4D9_THEOR</name>
<protein>
    <submittedName>
        <fullName evidence="2">Uncharacterized protein</fullName>
    </submittedName>
</protein>
<dbReference type="PANTHER" id="PTHR23244:SF471">
    <property type="entry name" value="GUANINE NUCLEOTIDE-BINDING PROTEIN SUBUNIT BETA 1-RELATED"/>
    <property type="match status" value="1"/>
</dbReference>
<feature type="region of interest" description="Disordered" evidence="1">
    <location>
        <begin position="34"/>
        <end position="61"/>
    </location>
</feature>
<dbReference type="GeneID" id="20716458"/>
<organism evidence="2 3">
    <name type="scientific">Theileria orientalis strain Shintoku</name>
    <dbReference type="NCBI Taxonomy" id="869250"/>
    <lineage>
        <taxon>Eukaryota</taxon>
        <taxon>Sar</taxon>
        <taxon>Alveolata</taxon>
        <taxon>Apicomplexa</taxon>
        <taxon>Aconoidasida</taxon>
        <taxon>Piroplasmida</taxon>
        <taxon>Theileriidae</taxon>
        <taxon>Theileria</taxon>
    </lineage>
</organism>
<dbReference type="InterPro" id="IPR015915">
    <property type="entry name" value="Kelch-typ_b-propeller"/>
</dbReference>
<dbReference type="Gene3D" id="2.120.10.80">
    <property type="entry name" value="Kelch-type beta propeller"/>
    <property type="match status" value="1"/>
</dbReference>
<dbReference type="STRING" id="869250.J4C4D9"/>
<dbReference type="RefSeq" id="XP_009692317.1">
    <property type="nucleotide sequence ID" value="XM_009694022.1"/>
</dbReference>
<keyword evidence="3" id="KW-1185">Reference proteome</keyword>
<dbReference type="eggNOG" id="KOG0379">
    <property type="taxonomic scope" value="Eukaryota"/>
</dbReference>
<sequence length="735" mass="84302">MDSILKNNLAGLIGHTISQFIVYSYQKLEESSSLEQDVNHDKYSESNSQGLEIDGGETESNAEIQSRLTASDDYTTNTDESRIEQEDNEGQLYIEFEKPEHFELPKTYNKVNGTNSKDEFEYKYYDEYTRLQNMNVKNDVGYTRFISKVRLDEARSVIYGTWDPEQSESIWKEINGEEKETDIIFYDSQIVREEDLLRARKKPEVILSTNHIVDYISYVSVCASESPIMKFSHNKKYVILFGGAQVNESQLNDTHQNLFSIINGNTNFEFSNNLYFSEAQSFISNWELLDTVNAPEPRAFHASCVIYAKLETPILAISGGFTYNRELVPNDLYILNLTSNPLVWDVFKTLGPVPPSRYGHSISYVGSYMVMFGGTDGINFFNDVWTININYGMYDGPRNKSCNQWTVVDFTGMVPAPRAFHSCCKAGISSNSPMVIYGGLTQSEPVRNRMYALHYIYEKLIWVRLCMESKIRVEHTMTFIDNMFIITGGDGYTNENVNSIKSMAYSMDGKVFQYIDDSIELSGHASWSSHGIIYHWGGVKNQNGKLTFDDAITISNPLAYSDDRNIEEIYYKYIRYASINNMYTEVRDEPEQVKVEDPVKVEIDLDFNDSDIRLFDSGVTEETHSEKSLTGTSTPIHTHHHERIEKPHTETPSGISETNTEGLSTCKTYHLQEMDQLKLTLVLATLRKVSRLFQRTKPVRGDQQQLRSRRDLRKTLKTNTCPVEHCNDCNSNFNK</sequence>
<dbReference type="Proteomes" id="UP000003786">
    <property type="component" value="Chromosome 4"/>
</dbReference>
<gene>
    <name evidence="2" type="ORF">TOT_040000392</name>
</gene>
<evidence type="ECO:0000313" key="3">
    <source>
        <dbReference type="Proteomes" id="UP000003786"/>
    </source>
</evidence>
<accession>J4C4D9</accession>
<dbReference type="OMA" id="HASCVIY"/>
<dbReference type="EMBL" id="AP011949">
    <property type="protein sequence ID" value="BAM42016.1"/>
    <property type="molecule type" value="Genomic_DNA"/>
</dbReference>
<dbReference type="Pfam" id="PF24681">
    <property type="entry name" value="Kelch_KLHDC2_KLHL20_DRC7"/>
    <property type="match status" value="1"/>
</dbReference>
<dbReference type="SUPFAM" id="SSF117281">
    <property type="entry name" value="Kelch motif"/>
    <property type="match status" value="1"/>
</dbReference>
<evidence type="ECO:0000256" key="1">
    <source>
        <dbReference type="SAM" id="MobiDB-lite"/>
    </source>
</evidence>
<feature type="region of interest" description="Disordered" evidence="1">
    <location>
        <begin position="619"/>
        <end position="660"/>
    </location>
</feature>
<proteinExistence type="predicted"/>
<dbReference type="KEGG" id="tot:TOT_040000392"/>
<evidence type="ECO:0000313" key="2">
    <source>
        <dbReference type="EMBL" id="BAM42016.1"/>
    </source>
</evidence>
<reference evidence="2 3" key="1">
    <citation type="journal article" date="2012" name="MBio">
        <title>Comparative genome analysis of three eukaryotic parasites with differing abilities to transform leukocytes reveals key mediators of Theileria-induced leukocyte transformation.</title>
        <authorList>
            <person name="Hayashida K."/>
            <person name="Hara Y."/>
            <person name="Abe T."/>
            <person name="Yamasaki C."/>
            <person name="Toyoda A."/>
            <person name="Kosuge T."/>
            <person name="Suzuki Y."/>
            <person name="Sato Y."/>
            <person name="Kawashima S."/>
            <person name="Katayama T."/>
            <person name="Wakaguri H."/>
            <person name="Inoue N."/>
            <person name="Homma K."/>
            <person name="Tada-Umezaki M."/>
            <person name="Yagi Y."/>
            <person name="Fujii Y."/>
            <person name="Habara T."/>
            <person name="Kanehisa M."/>
            <person name="Watanabe H."/>
            <person name="Ito K."/>
            <person name="Gojobori T."/>
            <person name="Sugawara H."/>
            <person name="Imanishi T."/>
            <person name="Weir W."/>
            <person name="Gardner M."/>
            <person name="Pain A."/>
            <person name="Shiels B."/>
            <person name="Hattori M."/>
            <person name="Nene V."/>
            <person name="Sugimoto C."/>
        </authorList>
    </citation>
    <scope>NUCLEOTIDE SEQUENCE [LARGE SCALE GENOMIC DNA]</scope>
    <source>
        <strain evidence="2 3">Shintoku</strain>
    </source>
</reference>
<dbReference type="PANTHER" id="PTHR23244">
    <property type="entry name" value="KELCH REPEAT DOMAIN"/>
    <property type="match status" value="1"/>
</dbReference>
<dbReference type="AlphaFoldDB" id="J4C4D9"/>